<organism evidence="2 3">
    <name type="scientific">Actinocorallia longicatena</name>
    <dbReference type="NCBI Taxonomy" id="111803"/>
    <lineage>
        <taxon>Bacteria</taxon>
        <taxon>Bacillati</taxon>
        <taxon>Actinomycetota</taxon>
        <taxon>Actinomycetes</taxon>
        <taxon>Streptosporangiales</taxon>
        <taxon>Thermomonosporaceae</taxon>
        <taxon>Actinocorallia</taxon>
    </lineage>
</organism>
<comment type="caution">
    <text evidence="2">The sequence shown here is derived from an EMBL/GenBank/DDBJ whole genome shotgun (WGS) entry which is preliminary data.</text>
</comment>
<feature type="transmembrane region" description="Helical" evidence="1">
    <location>
        <begin position="47"/>
        <end position="65"/>
    </location>
</feature>
<evidence type="ECO:0000256" key="1">
    <source>
        <dbReference type="SAM" id="Phobius"/>
    </source>
</evidence>
<proteinExistence type="predicted"/>
<dbReference type="EMBL" id="BAAAUV010000002">
    <property type="protein sequence ID" value="GAA3198175.1"/>
    <property type="molecule type" value="Genomic_DNA"/>
</dbReference>
<gene>
    <name evidence="2" type="ORF">GCM10010468_09690</name>
</gene>
<keyword evidence="1" id="KW-0472">Membrane</keyword>
<sequence length="132" mass="14182">MTASIDLNVHTRRRPRVRPRVLAHPTHDRVPRPVSQHGNPRGKTSSWILVATVITAFAAGGIAMITGTWILFAACAAIIVAAIPAGAAIHIMSDTVGWEAALPPHIAPGNIVVSATEIHNRRQERTRLRDAA</sequence>
<keyword evidence="1" id="KW-1133">Transmembrane helix</keyword>
<accession>A0ABP6Q0W2</accession>
<reference evidence="3" key="1">
    <citation type="journal article" date="2019" name="Int. J. Syst. Evol. Microbiol.">
        <title>The Global Catalogue of Microorganisms (GCM) 10K type strain sequencing project: providing services to taxonomists for standard genome sequencing and annotation.</title>
        <authorList>
            <consortium name="The Broad Institute Genomics Platform"/>
            <consortium name="The Broad Institute Genome Sequencing Center for Infectious Disease"/>
            <person name="Wu L."/>
            <person name="Ma J."/>
        </authorList>
    </citation>
    <scope>NUCLEOTIDE SEQUENCE [LARGE SCALE GENOMIC DNA]</scope>
    <source>
        <strain evidence="3">JCM 9377</strain>
    </source>
</reference>
<feature type="transmembrane region" description="Helical" evidence="1">
    <location>
        <begin position="71"/>
        <end position="92"/>
    </location>
</feature>
<evidence type="ECO:0000313" key="3">
    <source>
        <dbReference type="Proteomes" id="UP001501237"/>
    </source>
</evidence>
<keyword evidence="3" id="KW-1185">Reference proteome</keyword>
<name>A0ABP6Q0W2_9ACTN</name>
<protein>
    <submittedName>
        <fullName evidence="2">Uncharacterized protein</fullName>
    </submittedName>
</protein>
<dbReference type="RefSeq" id="WP_344822544.1">
    <property type="nucleotide sequence ID" value="NZ_BAAAUV010000002.1"/>
</dbReference>
<dbReference type="Proteomes" id="UP001501237">
    <property type="component" value="Unassembled WGS sequence"/>
</dbReference>
<keyword evidence="1" id="KW-0812">Transmembrane</keyword>
<evidence type="ECO:0000313" key="2">
    <source>
        <dbReference type="EMBL" id="GAA3198175.1"/>
    </source>
</evidence>